<organism evidence="1 2">
    <name type="scientific">Clunio marinus</name>
    <dbReference type="NCBI Taxonomy" id="568069"/>
    <lineage>
        <taxon>Eukaryota</taxon>
        <taxon>Metazoa</taxon>
        <taxon>Ecdysozoa</taxon>
        <taxon>Arthropoda</taxon>
        <taxon>Hexapoda</taxon>
        <taxon>Insecta</taxon>
        <taxon>Pterygota</taxon>
        <taxon>Neoptera</taxon>
        <taxon>Endopterygota</taxon>
        <taxon>Diptera</taxon>
        <taxon>Nematocera</taxon>
        <taxon>Chironomoidea</taxon>
        <taxon>Chironomidae</taxon>
        <taxon>Clunio</taxon>
    </lineage>
</organism>
<name>A0A1J1J1H8_9DIPT</name>
<sequence>MVIVEAKYRASEEDEMFYELIVRLCVPQKFSVLEIWLSSKYHSALMAYEMKQIITSSINN</sequence>
<gene>
    <name evidence="1" type="ORF">CLUMA_CG018822</name>
</gene>
<dbReference type="EMBL" id="CVRI01000065">
    <property type="protein sequence ID" value="CRL05794.1"/>
    <property type="molecule type" value="Genomic_DNA"/>
</dbReference>
<evidence type="ECO:0000313" key="1">
    <source>
        <dbReference type="EMBL" id="CRL05794.1"/>
    </source>
</evidence>
<accession>A0A1J1J1H8</accession>
<proteinExistence type="predicted"/>
<keyword evidence="2" id="KW-1185">Reference proteome</keyword>
<dbReference type="AlphaFoldDB" id="A0A1J1J1H8"/>
<reference evidence="1 2" key="1">
    <citation type="submission" date="2015-04" db="EMBL/GenBank/DDBJ databases">
        <authorList>
            <person name="Syromyatnikov M.Y."/>
            <person name="Popov V.N."/>
        </authorList>
    </citation>
    <scope>NUCLEOTIDE SEQUENCE [LARGE SCALE GENOMIC DNA]</scope>
</reference>
<evidence type="ECO:0000313" key="2">
    <source>
        <dbReference type="Proteomes" id="UP000183832"/>
    </source>
</evidence>
<protein>
    <submittedName>
        <fullName evidence="1">CLUMA_CG018822, isoform A</fullName>
    </submittedName>
</protein>
<dbReference type="Proteomes" id="UP000183832">
    <property type="component" value="Unassembled WGS sequence"/>
</dbReference>